<dbReference type="InterPro" id="IPR034029">
    <property type="entry name" value="TNFRSF10A/B_death"/>
</dbReference>
<feature type="disulfide bond" evidence="9">
    <location>
        <begin position="141"/>
        <end position="159"/>
    </location>
</feature>
<dbReference type="KEGG" id="sanh:107673363"/>
<evidence type="ECO:0000256" key="2">
    <source>
        <dbReference type="ARBA" id="ARBA00022703"/>
    </source>
</evidence>
<evidence type="ECO:0000313" key="16">
    <source>
        <dbReference type="Proteomes" id="UP000472260"/>
    </source>
</evidence>
<dbReference type="Gene3D" id="2.10.50.10">
    <property type="entry name" value="Tumor Necrosis Factor Receptor, subunit A, domain 2"/>
    <property type="match status" value="2"/>
</dbReference>
<keyword evidence="5 11" id="KW-0472">Membrane</keyword>
<dbReference type="GO" id="GO:0036462">
    <property type="term" value="P:TRAIL-activated apoptotic signaling pathway"/>
    <property type="evidence" value="ECO:0007669"/>
    <property type="project" value="TreeGrafter"/>
</dbReference>
<dbReference type="InterPro" id="IPR011029">
    <property type="entry name" value="DEATH-like_dom_sf"/>
</dbReference>
<dbReference type="Proteomes" id="UP000472260">
    <property type="component" value="Unassembled WGS sequence"/>
</dbReference>
<feature type="transmembrane region" description="Helical" evidence="11">
    <location>
        <begin position="171"/>
        <end position="193"/>
    </location>
</feature>
<feature type="disulfide bond" evidence="9">
    <location>
        <begin position="97"/>
        <end position="110"/>
    </location>
</feature>
<dbReference type="SUPFAM" id="SSF47986">
    <property type="entry name" value="DEATH domain"/>
    <property type="match status" value="1"/>
</dbReference>
<dbReference type="PROSITE" id="PS50017">
    <property type="entry name" value="DEATH_DOMAIN"/>
    <property type="match status" value="1"/>
</dbReference>
<dbReference type="SMART" id="SM00208">
    <property type="entry name" value="TNFR"/>
    <property type="match status" value="3"/>
</dbReference>
<dbReference type="Pfam" id="PF00531">
    <property type="entry name" value="Death"/>
    <property type="match status" value="1"/>
</dbReference>
<dbReference type="Pfam" id="PF00020">
    <property type="entry name" value="TNFR_c6"/>
    <property type="match status" value="2"/>
</dbReference>
<evidence type="ECO:0000256" key="9">
    <source>
        <dbReference type="PROSITE-ProRule" id="PRU00206"/>
    </source>
</evidence>
<proteinExistence type="predicted"/>
<dbReference type="InterPro" id="IPR001368">
    <property type="entry name" value="TNFR/NGFR_Cys_rich_reg"/>
</dbReference>
<evidence type="ECO:0000256" key="8">
    <source>
        <dbReference type="ARBA" id="ARBA00023180"/>
    </source>
</evidence>
<reference evidence="15" key="2">
    <citation type="submission" date="2025-09" db="UniProtKB">
        <authorList>
            <consortium name="Ensembl"/>
        </authorList>
    </citation>
    <scope>IDENTIFICATION</scope>
</reference>
<keyword evidence="3 12" id="KW-0732">Signal</keyword>
<evidence type="ECO:0000259" key="13">
    <source>
        <dbReference type="PROSITE" id="PS50017"/>
    </source>
</evidence>
<keyword evidence="6 9" id="KW-1015">Disulfide bond</keyword>
<keyword evidence="2" id="KW-0053">Apoptosis</keyword>
<keyword evidence="11" id="KW-1133">Transmembrane helix</keyword>
<dbReference type="InterPro" id="IPR034024">
    <property type="entry name" value="TNFRSF10_N"/>
</dbReference>
<keyword evidence="11" id="KW-0812">Transmembrane</keyword>
<keyword evidence="4" id="KW-0677">Repeat</keyword>
<dbReference type="GO" id="GO:0043065">
    <property type="term" value="P:positive regulation of apoptotic process"/>
    <property type="evidence" value="ECO:0007669"/>
    <property type="project" value="TreeGrafter"/>
</dbReference>
<feature type="domain" description="TNFR-Cys" evidence="14">
    <location>
        <begin position="119"/>
        <end position="159"/>
    </location>
</feature>
<dbReference type="InterPro" id="IPR052491">
    <property type="entry name" value="TNFRSF10"/>
</dbReference>
<keyword evidence="16" id="KW-1185">Reference proteome</keyword>
<feature type="disulfide bond" evidence="9">
    <location>
        <begin position="120"/>
        <end position="135"/>
    </location>
</feature>
<reference evidence="15" key="1">
    <citation type="submission" date="2025-08" db="UniProtKB">
        <authorList>
            <consortium name="Ensembl"/>
        </authorList>
    </citation>
    <scope>IDENTIFICATION</scope>
</reference>
<dbReference type="AlphaFoldDB" id="A0A671PHE6"/>
<dbReference type="PANTHER" id="PTHR46330">
    <property type="entry name" value="TUMOR NECROSIS FACTOR RECEPTOR SUPERFAMILY MEMBER 10B"/>
    <property type="match status" value="1"/>
</dbReference>
<dbReference type="FunFam" id="1.10.533.10:FF:000098">
    <property type="entry name" value="Hematopoietic death receptor"/>
    <property type="match status" value="1"/>
</dbReference>
<evidence type="ECO:0000256" key="11">
    <source>
        <dbReference type="SAM" id="Phobius"/>
    </source>
</evidence>
<feature type="domain" description="Death" evidence="13">
    <location>
        <begin position="344"/>
        <end position="408"/>
    </location>
</feature>
<feature type="chain" id="PRO_5025680402" evidence="12">
    <location>
        <begin position="21"/>
        <end position="419"/>
    </location>
</feature>
<feature type="region of interest" description="Disordered" evidence="10">
    <location>
        <begin position="217"/>
        <end position="238"/>
    </location>
</feature>
<protein>
    <submittedName>
        <fullName evidence="15">Tumor necrosis factor receptor superfamily member 10B-like</fullName>
    </submittedName>
</protein>
<feature type="domain" description="TNFR-Cys" evidence="14">
    <location>
        <begin position="78"/>
        <end position="118"/>
    </location>
</feature>
<feature type="repeat" description="TNFR-Cys" evidence="9">
    <location>
        <begin position="78"/>
        <end position="118"/>
    </location>
</feature>
<name>A0A671PHE6_9TELE</name>
<evidence type="ECO:0000256" key="4">
    <source>
        <dbReference type="ARBA" id="ARBA00022737"/>
    </source>
</evidence>
<comment type="subcellular location">
    <subcellularLocation>
        <location evidence="1">Membrane</location>
    </subcellularLocation>
</comment>
<evidence type="ECO:0000256" key="3">
    <source>
        <dbReference type="ARBA" id="ARBA00022729"/>
    </source>
</evidence>
<feature type="signal peptide" evidence="12">
    <location>
        <begin position="1"/>
        <end position="20"/>
    </location>
</feature>
<accession>A0A671PHE6</accession>
<dbReference type="GeneID" id="107673363"/>
<keyword evidence="8" id="KW-0325">Glycoprotein</keyword>
<evidence type="ECO:0000256" key="10">
    <source>
        <dbReference type="SAM" id="MobiDB-lite"/>
    </source>
</evidence>
<organism evidence="15 16">
    <name type="scientific">Sinocyclocheilus anshuiensis</name>
    <dbReference type="NCBI Taxonomy" id="1608454"/>
    <lineage>
        <taxon>Eukaryota</taxon>
        <taxon>Metazoa</taxon>
        <taxon>Chordata</taxon>
        <taxon>Craniata</taxon>
        <taxon>Vertebrata</taxon>
        <taxon>Euteleostomi</taxon>
        <taxon>Actinopterygii</taxon>
        <taxon>Neopterygii</taxon>
        <taxon>Teleostei</taxon>
        <taxon>Ostariophysi</taxon>
        <taxon>Cypriniformes</taxon>
        <taxon>Cyprinidae</taxon>
        <taxon>Cyprininae</taxon>
        <taxon>Sinocyclocheilus</taxon>
    </lineage>
</organism>
<dbReference type="OrthoDB" id="8848202at2759"/>
<dbReference type="PANTHER" id="PTHR46330:SF6">
    <property type="entry name" value="HEMATOPOIETIC DEATH RECEPTOR-RELATED"/>
    <property type="match status" value="1"/>
</dbReference>
<evidence type="ECO:0000256" key="6">
    <source>
        <dbReference type="ARBA" id="ARBA00023157"/>
    </source>
</evidence>
<evidence type="ECO:0000256" key="1">
    <source>
        <dbReference type="ARBA" id="ARBA00004370"/>
    </source>
</evidence>
<feature type="repeat" description="TNFR-Cys" evidence="9">
    <location>
        <begin position="119"/>
        <end position="159"/>
    </location>
</feature>
<evidence type="ECO:0000256" key="5">
    <source>
        <dbReference type="ARBA" id="ARBA00023136"/>
    </source>
</evidence>
<keyword evidence="7" id="KW-0675">Receptor</keyword>
<dbReference type="InterPro" id="IPR000488">
    <property type="entry name" value="Death_dom"/>
</dbReference>
<gene>
    <name evidence="15" type="primary">LOC107673363</name>
</gene>
<dbReference type="CDD" id="cd08315">
    <property type="entry name" value="Death_TRAILR_DR4_DR5"/>
    <property type="match status" value="1"/>
</dbReference>
<evidence type="ECO:0000256" key="12">
    <source>
        <dbReference type="SAM" id="SignalP"/>
    </source>
</evidence>
<dbReference type="PROSITE" id="PS50050">
    <property type="entry name" value="TNFR_NGFR_2"/>
    <property type="match status" value="2"/>
</dbReference>
<feature type="disulfide bond" evidence="9">
    <location>
        <begin position="138"/>
        <end position="151"/>
    </location>
</feature>
<evidence type="ECO:0000259" key="14">
    <source>
        <dbReference type="PROSITE" id="PS50050"/>
    </source>
</evidence>
<feature type="disulfide bond" evidence="9">
    <location>
        <begin position="100"/>
        <end position="118"/>
    </location>
</feature>
<dbReference type="CDD" id="cd10580">
    <property type="entry name" value="TNFRSF10"/>
    <property type="match status" value="1"/>
</dbReference>
<sequence>MRYIRFLILLLLNAIHAAKSHLDLAWAKGSIKNRSSRDVSCREGMEYGHDNICCLNCPAGTYVKKACLTPSEKGVCEPCEFDRYTEHDNGLRKCLSCTKCRIDQETTEKCTNTQNTQCKCKQGSFCLPDQACEVCKKCSRCREDEEAVKSCTDISNTVCRKRSSLGSSNSVTVGIVVVAFIAMLAFIVGIVYWTKSKPSKKAVTSRSPREMVRICMGDSEEVKEESQNAHKSKMDDSSQLQPFLEQNYAVGTNIPASAETEKDRGLGDSLPNTANSSQISLVMSAVPSDLQFRHTNQPPSSATALQPHTLEGESIRRLVPLNGEESLKKSFDFFEEMDVHYHNRFFRFIGLSDNSIKSAESLFPEDRVYELLKIWMEKEGLEADFNSLIEALIYLDQRLSAENIIAKAIINGYFKYEDE</sequence>
<dbReference type="GO" id="GO:0009986">
    <property type="term" value="C:cell surface"/>
    <property type="evidence" value="ECO:0007669"/>
    <property type="project" value="TreeGrafter"/>
</dbReference>
<dbReference type="Ensembl" id="ENSSANT00000062091.1">
    <property type="protein sequence ID" value="ENSSANP00000058357.1"/>
    <property type="gene ID" value="ENSSANG00000029203.1"/>
</dbReference>
<dbReference type="RefSeq" id="XP_016322399.1">
    <property type="nucleotide sequence ID" value="XM_016466913.1"/>
</dbReference>
<dbReference type="SUPFAM" id="SSF57586">
    <property type="entry name" value="TNF receptor-like"/>
    <property type="match status" value="2"/>
</dbReference>
<feature type="disulfide bond" evidence="9">
    <location>
        <begin position="79"/>
        <end position="94"/>
    </location>
</feature>
<dbReference type="GO" id="GO:0005886">
    <property type="term" value="C:plasma membrane"/>
    <property type="evidence" value="ECO:0007669"/>
    <property type="project" value="TreeGrafter"/>
</dbReference>
<feature type="compositionally biased region" description="Basic and acidic residues" evidence="10">
    <location>
        <begin position="224"/>
        <end position="236"/>
    </location>
</feature>
<dbReference type="Gene3D" id="1.10.533.10">
    <property type="entry name" value="Death Domain, Fas"/>
    <property type="match status" value="1"/>
</dbReference>
<evidence type="ECO:0000256" key="7">
    <source>
        <dbReference type="ARBA" id="ARBA00023170"/>
    </source>
</evidence>
<evidence type="ECO:0000313" key="15">
    <source>
        <dbReference type="Ensembl" id="ENSSANP00000058357.1"/>
    </source>
</evidence>